<evidence type="ECO:0000313" key="1">
    <source>
        <dbReference type="EMBL" id="MDR6593550.1"/>
    </source>
</evidence>
<dbReference type="Proteomes" id="UP001268819">
    <property type="component" value="Unassembled WGS sequence"/>
</dbReference>
<comment type="caution">
    <text evidence="1">The sequence shown here is derived from an EMBL/GenBank/DDBJ whole genome shotgun (WGS) entry which is preliminary data.</text>
</comment>
<dbReference type="EMBL" id="JAVDSG010000001">
    <property type="protein sequence ID" value="MDR6593550.1"/>
    <property type="molecule type" value="Genomic_DNA"/>
</dbReference>
<reference evidence="1 2" key="1">
    <citation type="submission" date="2023-07" db="EMBL/GenBank/DDBJ databases">
        <title>Sequencing the genomes of 1000 actinobacteria strains.</title>
        <authorList>
            <person name="Klenk H.-P."/>
        </authorList>
    </citation>
    <scope>NUCLEOTIDE SEQUENCE [LARGE SCALE GENOMIC DNA]</scope>
    <source>
        <strain evidence="1 2">DSM 43749</strain>
    </source>
</reference>
<keyword evidence="2" id="KW-1185">Reference proteome</keyword>
<accession>A0ABU1PSC8</accession>
<gene>
    <name evidence="1" type="ORF">J2S66_001934</name>
</gene>
<evidence type="ECO:0000313" key="2">
    <source>
        <dbReference type="Proteomes" id="UP001268819"/>
    </source>
</evidence>
<proteinExistence type="predicted"/>
<sequence>MTGGRRGFYPVAGVHGGPAPRQAAFVTGVGEDGAERGGELAGPVAGEEPELIDAFAEGMSRLRARHVFQGPSGLVVVLRMWA</sequence>
<organism evidence="1 2">
    <name type="scientific">Saccharothrix longispora</name>
    <dbReference type="NCBI Taxonomy" id="33920"/>
    <lineage>
        <taxon>Bacteria</taxon>
        <taxon>Bacillati</taxon>
        <taxon>Actinomycetota</taxon>
        <taxon>Actinomycetes</taxon>
        <taxon>Pseudonocardiales</taxon>
        <taxon>Pseudonocardiaceae</taxon>
        <taxon>Saccharothrix</taxon>
    </lineage>
</organism>
<protein>
    <submittedName>
        <fullName evidence="1">Uncharacterized protein</fullName>
    </submittedName>
</protein>
<name>A0ABU1PSC8_9PSEU</name>